<dbReference type="SUPFAM" id="SSF46548">
    <property type="entry name" value="alpha-helical ferredoxin"/>
    <property type="match status" value="1"/>
</dbReference>
<feature type="domain" description="FAD-binding PCMH-type" evidence="10">
    <location>
        <begin position="52"/>
        <end position="280"/>
    </location>
</feature>
<evidence type="ECO:0000256" key="4">
    <source>
        <dbReference type="ARBA" id="ARBA00022827"/>
    </source>
</evidence>
<dbReference type="GO" id="GO:1903457">
    <property type="term" value="P:lactate catabolic process"/>
    <property type="evidence" value="ECO:0007669"/>
    <property type="project" value="TreeGrafter"/>
</dbReference>
<dbReference type="InterPro" id="IPR016167">
    <property type="entry name" value="FAD-bd_PCMH_sub1"/>
</dbReference>
<dbReference type="SUPFAM" id="SSF56176">
    <property type="entry name" value="FAD-binding/transporter-associated domain-like"/>
    <property type="match status" value="1"/>
</dbReference>
<keyword evidence="3" id="KW-0479">Metal-binding</keyword>
<name>A0A8J3A852_9ACTN</name>
<dbReference type="InterPro" id="IPR006094">
    <property type="entry name" value="Oxid_FAD_bind_N"/>
</dbReference>
<protein>
    <submittedName>
        <fullName evidence="11">Oxidoreductase</fullName>
    </submittedName>
</protein>
<evidence type="ECO:0000259" key="9">
    <source>
        <dbReference type="PROSITE" id="PS51379"/>
    </source>
</evidence>
<dbReference type="EMBL" id="BMHA01000002">
    <property type="protein sequence ID" value="GGI03777.1"/>
    <property type="molecule type" value="Genomic_DNA"/>
</dbReference>
<keyword evidence="4" id="KW-0274">FAD</keyword>
<keyword evidence="6" id="KW-0408">Iron</keyword>
<feature type="domain" description="4Fe-4S ferredoxin-type" evidence="9">
    <location>
        <begin position="620"/>
        <end position="653"/>
    </location>
</feature>
<organism evidence="11 12">
    <name type="scientific">Egicoccus halophilus</name>
    <dbReference type="NCBI Taxonomy" id="1670830"/>
    <lineage>
        <taxon>Bacteria</taxon>
        <taxon>Bacillati</taxon>
        <taxon>Actinomycetota</taxon>
        <taxon>Nitriliruptoria</taxon>
        <taxon>Egicoccales</taxon>
        <taxon>Egicoccaceae</taxon>
        <taxon>Egicoccus</taxon>
    </lineage>
</organism>
<dbReference type="InterPro" id="IPR036318">
    <property type="entry name" value="FAD-bd_PCMH-like_sf"/>
</dbReference>
<gene>
    <name evidence="11" type="ORF">GCM10011354_05740</name>
</gene>
<comment type="caution">
    <text evidence="11">The sequence shown here is derived from an EMBL/GenBank/DDBJ whole genome shotgun (WGS) entry which is preliminary data.</text>
</comment>
<reference evidence="11" key="1">
    <citation type="journal article" date="2014" name="Int. J. Syst. Evol. Microbiol.">
        <title>Complete genome sequence of Corynebacterium casei LMG S-19264T (=DSM 44701T), isolated from a smear-ripened cheese.</title>
        <authorList>
            <consortium name="US DOE Joint Genome Institute (JGI-PGF)"/>
            <person name="Walter F."/>
            <person name="Albersmeier A."/>
            <person name="Kalinowski J."/>
            <person name="Ruckert C."/>
        </authorList>
    </citation>
    <scope>NUCLEOTIDE SEQUENCE</scope>
    <source>
        <strain evidence="11">CGMCC 1.14988</strain>
    </source>
</reference>
<keyword evidence="2" id="KW-0285">Flavoprotein</keyword>
<evidence type="ECO:0000313" key="11">
    <source>
        <dbReference type="EMBL" id="GGI03777.1"/>
    </source>
</evidence>
<dbReference type="RefSeq" id="WP_205745332.1">
    <property type="nucleotide sequence ID" value="NZ_BMHA01000002.1"/>
</dbReference>
<evidence type="ECO:0000256" key="2">
    <source>
        <dbReference type="ARBA" id="ARBA00022630"/>
    </source>
</evidence>
<dbReference type="InterPro" id="IPR004113">
    <property type="entry name" value="FAD-bd_oxidored_4_C"/>
</dbReference>
<dbReference type="InterPro" id="IPR017896">
    <property type="entry name" value="4Fe4S_Fe-S-bd"/>
</dbReference>
<feature type="region of interest" description="Disordered" evidence="8">
    <location>
        <begin position="978"/>
        <end position="999"/>
    </location>
</feature>
<dbReference type="Proteomes" id="UP000650511">
    <property type="component" value="Unassembled WGS sequence"/>
</dbReference>
<dbReference type="PROSITE" id="PS51387">
    <property type="entry name" value="FAD_PCMH"/>
    <property type="match status" value="1"/>
</dbReference>
<evidence type="ECO:0000256" key="3">
    <source>
        <dbReference type="ARBA" id="ARBA00022723"/>
    </source>
</evidence>
<dbReference type="InterPro" id="IPR016164">
    <property type="entry name" value="FAD-linked_Oxase-like_C"/>
</dbReference>
<dbReference type="Pfam" id="PF02754">
    <property type="entry name" value="CCG"/>
    <property type="match status" value="1"/>
</dbReference>
<keyword evidence="5" id="KW-0560">Oxidoreductase</keyword>
<proteinExistence type="predicted"/>
<dbReference type="PROSITE" id="PS51379">
    <property type="entry name" value="4FE4S_FER_2"/>
    <property type="match status" value="1"/>
</dbReference>
<dbReference type="InterPro" id="IPR004017">
    <property type="entry name" value="Cys_rich_dom"/>
</dbReference>
<dbReference type="GO" id="GO:0051536">
    <property type="term" value="F:iron-sulfur cluster binding"/>
    <property type="evidence" value="ECO:0007669"/>
    <property type="project" value="UniProtKB-KW"/>
</dbReference>
<dbReference type="GO" id="GO:0008720">
    <property type="term" value="F:D-lactate dehydrogenase (NAD+) activity"/>
    <property type="evidence" value="ECO:0007669"/>
    <property type="project" value="TreeGrafter"/>
</dbReference>
<dbReference type="Gene3D" id="3.30.465.10">
    <property type="match status" value="1"/>
</dbReference>
<evidence type="ECO:0000313" key="12">
    <source>
        <dbReference type="Proteomes" id="UP000650511"/>
    </source>
</evidence>
<dbReference type="InterPro" id="IPR017900">
    <property type="entry name" value="4Fe4S_Fe_S_CS"/>
</dbReference>
<dbReference type="GO" id="GO:0046872">
    <property type="term" value="F:metal ion binding"/>
    <property type="evidence" value="ECO:0007669"/>
    <property type="project" value="UniProtKB-KW"/>
</dbReference>
<dbReference type="GO" id="GO:0004458">
    <property type="term" value="F:D-lactate dehydrogenase (cytochrome) activity"/>
    <property type="evidence" value="ECO:0007669"/>
    <property type="project" value="TreeGrafter"/>
</dbReference>
<accession>A0A8J3A852</accession>
<dbReference type="GO" id="GO:0071949">
    <property type="term" value="F:FAD binding"/>
    <property type="evidence" value="ECO:0007669"/>
    <property type="project" value="InterPro"/>
</dbReference>
<keyword evidence="7" id="KW-0411">Iron-sulfur</keyword>
<evidence type="ECO:0000256" key="8">
    <source>
        <dbReference type="SAM" id="MobiDB-lite"/>
    </source>
</evidence>
<dbReference type="SUPFAM" id="SSF55103">
    <property type="entry name" value="FAD-linked oxidases, C-terminal domain"/>
    <property type="match status" value="1"/>
</dbReference>
<dbReference type="Gene3D" id="1.10.45.10">
    <property type="entry name" value="Vanillyl-alcohol Oxidase, Chain A, domain 4"/>
    <property type="match status" value="1"/>
</dbReference>
<dbReference type="Pfam" id="PF02913">
    <property type="entry name" value="FAD-oxidase_C"/>
    <property type="match status" value="1"/>
</dbReference>
<dbReference type="Pfam" id="PF13183">
    <property type="entry name" value="Fer4_8"/>
    <property type="match status" value="1"/>
</dbReference>
<dbReference type="Gene3D" id="3.30.70.2740">
    <property type="match status" value="1"/>
</dbReference>
<dbReference type="PANTHER" id="PTHR11748:SF119">
    <property type="entry name" value="D-2-HYDROXYGLUTARATE DEHYDROGENASE"/>
    <property type="match status" value="1"/>
</dbReference>
<sequence>MAVARRRATRPVELPDEATRRQLAFELRRTVTGEVRFDPGTRALFATDASNYRHVPLGVVSPRDADEVAAVLAVCRAAGVPVTPRGAGTSLAGQATNTGVLLDLARHLDTIEDVDPDTATARVQTGVVLASLQRAAAPYGLRFGPDPSTADRCTLGGMLGNDACGPHSLTAGRTVHQVESLDVLLADGTRVELGRVPLDAARALAAGDGPMAGRLAGLLDLRGEVGALVRERFPAVPRRVSGYGLDQLLHEDHLDLAKALVGTEGTCAVVLGASVRLVPRPGATVQVLLGYRDLVEAARHVPALLPHRPAALEGIDAMLVAGSARPGRPRPRGLDLLPDGDGWLVAEFAGDTVAEATAAAERLVRARGEVGAPTHRLVVDPADQRAVWRVRAEGLGAISVAPGEAMKLSGWEDAGIAPARLSAYLADLADLLADHGLTAGVYGHFGDGCVHTKIDFDHATDAGVATFRRFVEQAADLVVAHGGSPSGEHGDGQARAELYGRVFGRELVDAFRRFKALWDPQGLLNPGRLVDPLPLDADLRLRPRAAMTTPAGWFALAEDDGDLAGAAARCVGMGVCVRDQGTGTMCPSWMVTHEEAHATRGRAHLLFEVLRPDTDLDGLGDARLHEALDLCLSCKACKAECPTGVDVATLKAEVLARTYAERRRPAEHLALGRVRWWLRAGSHTPRLANALAGSAPSRWLRPRVGVSARRPVPTLADEPFSTWWRRRGGSEVSGEPVLLFVDTFTETLTPEVGRAAVEVLEAAGRRVVVAPRPVCCGRPLYDHGMLDEAVATLRRLVAVLGPAAVGGVPVVGLEPSCVAALRDELPSLLADDPAAAAIAGATRTLAEFLDGIGWAPPVPLEDVEVLLHPHCQGRAVMGTDADARLLDRLGASWRDLDAGCCGLAGSFGYRDGEPFEVSVAAAERQLLPALRDAAPRTIVLADGFSCRTQIAHLAGGEVPRSLHLAEVLALLVHRGRGSPDAETARTSSDLVEARKDAPS</sequence>
<dbReference type="Pfam" id="PF01565">
    <property type="entry name" value="FAD_binding_4"/>
    <property type="match status" value="1"/>
</dbReference>
<dbReference type="PROSITE" id="PS00198">
    <property type="entry name" value="4FE4S_FER_1"/>
    <property type="match status" value="1"/>
</dbReference>
<reference evidence="11" key="2">
    <citation type="submission" date="2020-09" db="EMBL/GenBank/DDBJ databases">
        <authorList>
            <person name="Sun Q."/>
            <person name="Zhou Y."/>
        </authorList>
    </citation>
    <scope>NUCLEOTIDE SEQUENCE</scope>
    <source>
        <strain evidence="11">CGMCC 1.14988</strain>
    </source>
</reference>
<dbReference type="InterPro" id="IPR016171">
    <property type="entry name" value="Vanillyl_alc_oxidase_C-sub2"/>
</dbReference>
<keyword evidence="12" id="KW-1185">Reference proteome</keyword>
<dbReference type="PANTHER" id="PTHR11748">
    <property type="entry name" value="D-LACTATE DEHYDROGENASE"/>
    <property type="match status" value="1"/>
</dbReference>
<evidence type="ECO:0000259" key="10">
    <source>
        <dbReference type="PROSITE" id="PS51387"/>
    </source>
</evidence>
<evidence type="ECO:0000256" key="1">
    <source>
        <dbReference type="ARBA" id="ARBA00001974"/>
    </source>
</evidence>
<dbReference type="AlphaFoldDB" id="A0A8J3A852"/>
<evidence type="ECO:0000256" key="5">
    <source>
        <dbReference type="ARBA" id="ARBA00023002"/>
    </source>
</evidence>
<evidence type="ECO:0000256" key="6">
    <source>
        <dbReference type="ARBA" id="ARBA00023004"/>
    </source>
</evidence>
<dbReference type="Gene3D" id="3.30.43.10">
    <property type="entry name" value="Uridine Diphospho-n-acetylenolpyruvylglucosamine Reductase, domain 2"/>
    <property type="match status" value="1"/>
</dbReference>
<evidence type="ECO:0000256" key="7">
    <source>
        <dbReference type="ARBA" id="ARBA00023014"/>
    </source>
</evidence>
<dbReference type="InterPro" id="IPR016166">
    <property type="entry name" value="FAD-bd_PCMH"/>
</dbReference>
<comment type="cofactor">
    <cofactor evidence="1">
        <name>FAD</name>
        <dbReference type="ChEBI" id="CHEBI:57692"/>
    </cofactor>
</comment>
<dbReference type="InterPro" id="IPR016169">
    <property type="entry name" value="FAD-bd_PCMH_sub2"/>
</dbReference>